<name>A0A4C1T1X4_EUMVA</name>
<gene>
    <name evidence="1" type="ORF">EVAR_77161_1</name>
</gene>
<keyword evidence="2" id="KW-1185">Reference proteome</keyword>
<reference evidence="1 2" key="1">
    <citation type="journal article" date="2019" name="Commun. Biol.">
        <title>The bagworm genome reveals a unique fibroin gene that provides high tensile strength.</title>
        <authorList>
            <person name="Kono N."/>
            <person name="Nakamura H."/>
            <person name="Ohtoshi R."/>
            <person name="Tomita M."/>
            <person name="Numata K."/>
            <person name="Arakawa K."/>
        </authorList>
    </citation>
    <scope>NUCLEOTIDE SEQUENCE [LARGE SCALE GENOMIC DNA]</scope>
</reference>
<dbReference type="Proteomes" id="UP000299102">
    <property type="component" value="Unassembled WGS sequence"/>
</dbReference>
<organism evidence="1 2">
    <name type="scientific">Eumeta variegata</name>
    <name type="common">Bagworm moth</name>
    <name type="synonym">Eumeta japonica</name>
    <dbReference type="NCBI Taxonomy" id="151549"/>
    <lineage>
        <taxon>Eukaryota</taxon>
        <taxon>Metazoa</taxon>
        <taxon>Ecdysozoa</taxon>
        <taxon>Arthropoda</taxon>
        <taxon>Hexapoda</taxon>
        <taxon>Insecta</taxon>
        <taxon>Pterygota</taxon>
        <taxon>Neoptera</taxon>
        <taxon>Endopterygota</taxon>
        <taxon>Lepidoptera</taxon>
        <taxon>Glossata</taxon>
        <taxon>Ditrysia</taxon>
        <taxon>Tineoidea</taxon>
        <taxon>Psychidae</taxon>
        <taxon>Oiketicinae</taxon>
        <taxon>Eumeta</taxon>
    </lineage>
</organism>
<accession>A0A4C1T1X4</accession>
<dbReference type="EMBL" id="BGZK01000031">
    <property type="protein sequence ID" value="GBP08469.1"/>
    <property type="molecule type" value="Genomic_DNA"/>
</dbReference>
<evidence type="ECO:0000313" key="2">
    <source>
        <dbReference type="Proteomes" id="UP000299102"/>
    </source>
</evidence>
<dbReference type="OrthoDB" id="7299127at2759"/>
<evidence type="ECO:0000313" key="1">
    <source>
        <dbReference type="EMBL" id="GBP08469.1"/>
    </source>
</evidence>
<protein>
    <submittedName>
        <fullName evidence="1">Uncharacterized protein</fullName>
    </submittedName>
</protein>
<sequence>MMELEKEDSGIDSDSAIIDNRRRRLRRQGFMQLSETSGSEGDTNSPCRFSAFWRNGRIRELDENHFPRVNYRANTPWPEDETEECDRGSPPLYEVELTASDEEDDASVLELVIPMQSRRYTCIDPKNTTTKILCTILCCFPK</sequence>
<proteinExistence type="predicted"/>
<dbReference type="AlphaFoldDB" id="A0A4C1T1X4"/>
<comment type="caution">
    <text evidence="1">The sequence shown here is derived from an EMBL/GenBank/DDBJ whole genome shotgun (WGS) entry which is preliminary data.</text>
</comment>